<dbReference type="Pfam" id="PF23247">
    <property type="entry name" value="LRR_RPS2"/>
    <property type="match status" value="7"/>
</dbReference>
<dbReference type="SUPFAM" id="SSF52047">
    <property type="entry name" value="RNI-like"/>
    <property type="match status" value="3"/>
</dbReference>
<dbReference type="InterPro" id="IPR042197">
    <property type="entry name" value="Apaf_helical"/>
</dbReference>
<dbReference type="GO" id="GO:0043531">
    <property type="term" value="F:ADP binding"/>
    <property type="evidence" value="ECO:0007669"/>
    <property type="project" value="InterPro"/>
</dbReference>
<protein>
    <recommendedName>
        <fullName evidence="6">AAA+ ATPase domain-containing protein</fullName>
    </recommendedName>
</protein>
<dbReference type="PRINTS" id="PR00364">
    <property type="entry name" value="DISEASERSIST"/>
</dbReference>
<comment type="caution">
    <text evidence="7">The sequence shown here is derived from an EMBL/GenBank/DDBJ whole genome shotgun (WGS) entry which is preliminary data.</text>
</comment>
<dbReference type="InterPro" id="IPR057135">
    <property type="entry name" value="At4g27190-like_LRR"/>
</dbReference>
<dbReference type="SUPFAM" id="SSF52540">
    <property type="entry name" value="P-loop containing nucleoside triphosphate hydrolases"/>
    <property type="match status" value="1"/>
</dbReference>
<dbReference type="PANTHER" id="PTHR33463:SF196">
    <property type="entry name" value="NB-ARC DOMAIN DISEASE RESISTANCE PROTEIN"/>
    <property type="match status" value="1"/>
</dbReference>
<dbReference type="InterPro" id="IPR050905">
    <property type="entry name" value="Plant_NBS-LRR"/>
</dbReference>
<dbReference type="SMART" id="SM00382">
    <property type="entry name" value="AAA"/>
    <property type="match status" value="1"/>
</dbReference>
<dbReference type="InterPro" id="IPR003593">
    <property type="entry name" value="AAA+_ATPase"/>
</dbReference>
<dbReference type="GO" id="GO:0005524">
    <property type="term" value="F:ATP binding"/>
    <property type="evidence" value="ECO:0007669"/>
    <property type="project" value="UniProtKB-KW"/>
</dbReference>
<gene>
    <name evidence="7" type="ORF">VNO80_07626</name>
</gene>
<reference evidence="7 8" key="1">
    <citation type="submission" date="2024-01" db="EMBL/GenBank/DDBJ databases">
        <title>The genomes of 5 underutilized Papilionoideae crops provide insights into root nodulation and disease resistanc.</title>
        <authorList>
            <person name="Jiang F."/>
        </authorList>
    </citation>
    <scope>NUCLEOTIDE SEQUENCE [LARGE SCALE GENOMIC DNA]</scope>
    <source>
        <strain evidence="7">JINMINGXINNONG_FW02</strain>
        <tissue evidence="7">Leaves</tissue>
    </source>
</reference>
<proteinExistence type="inferred from homology"/>
<dbReference type="SUPFAM" id="SSF52058">
    <property type="entry name" value="L domain-like"/>
    <property type="match status" value="2"/>
</dbReference>
<feature type="coiled-coil region" evidence="5">
    <location>
        <begin position="34"/>
        <end position="68"/>
    </location>
</feature>
<evidence type="ECO:0000259" key="6">
    <source>
        <dbReference type="SMART" id="SM00382"/>
    </source>
</evidence>
<keyword evidence="8" id="KW-1185">Reference proteome</keyword>
<feature type="domain" description="AAA+ ATPase" evidence="6">
    <location>
        <begin position="174"/>
        <end position="379"/>
    </location>
</feature>
<dbReference type="Pfam" id="PF00931">
    <property type="entry name" value="NB-ARC"/>
    <property type="match status" value="1"/>
</dbReference>
<dbReference type="PANTHER" id="PTHR33463">
    <property type="entry name" value="NB-ARC DOMAIN-CONTAINING PROTEIN-RELATED"/>
    <property type="match status" value="1"/>
</dbReference>
<evidence type="ECO:0000256" key="5">
    <source>
        <dbReference type="SAM" id="Coils"/>
    </source>
</evidence>
<evidence type="ECO:0000256" key="2">
    <source>
        <dbReference type="ARBA" id="ARBA00022741"/>
    </source>
</evidence>
<evidence type="ECO:0000256" key="3">
    <source>
        <dbReference type="ARBA" id="ARBA00022821"/>
    </source>
</evidence>
<keyword evidence="2" id="KW-0547">Nucleotide-binding</keyword>
<evidence type="ECO:0000256" key="1">
    <source>
        <dbReference type="ARBA" id="ARBA00008894"/>
    </source>
</evidence>
<dbReference type="Gene3D" id="3.80.10.10">
    <property type="entry name" value="Ribonuclease Inhibitor"/>
    <property type="match status" value="8"/>
</dbReference>
<evidence type="ECO:0000313" key="8">
    <source>
        <dbReference type="Proteomes" id="UP001374584"/>
    </source>
</evidence>
<keyword evidence="3" id="KW-0611">Plant defense</keyword>
<dbReference type="InterPro" id="IPR002182">
    <property type="entry name" value="NB-ARC"/>
</dbReference>
<dbReference type="GO" id="GO:0006952">
    <property type="term" value="P:defense response"/>
    <property type="evidence" value="ECO:0007669"/>
    <property type="project" value="UniProtKB-KW"/>
</dbReference>
<name>A0AAN9NPI3_PHACN</name>
<keyword evidence="4" id="KW-0067">ATP-binding</keyword>
<organism evidence="7 8">
    <name type="scientific">Phaseolus coccineus</name>
    <name type="common">Scarlet runner bean</name>
    <name type="synonym">Phaseolus multiflorus</name>
    <dbReference type="NCBI Taxonomy" id="3886"/>
    <lineage>
        <taxon>Eukaryota</taxon>
        <taxon>Viridiplantae</taxon>
        <taxon>Streptophyta</taxon>
        <taxon>Embryophyta</taxon>
        <taxon>Tracheophyta</taxon>
        <taxon>Spermatophyta</taxon>
        <taxon>Magnoliopsida</taxon>
        <taxon>eudicotyledons</taxon>
        <taxon>Gunneridae</taxon>
        <taxon>Pentapetalae</taxon>
        <taxon>rosids</taxon>
        <taxon>fabids</taxon>
        <taxon>Fabales</taxon>
        <taxon>Fabaceae</taxon>
        <taxon>Papilionoideae</taxon>
        <taxon>50 kb inversion clade</taxon>
        <taxon>NPAAA clade</taxon>
        <taxon>indigoferoid/millettioid clade</taxon>
        <taxon>Phaseoleae</taxon>
        <taxon>Phaseolus</taxon>
    </lineage>
</organism>
<dbReference type="Gene3D" id="1.10.8.430">
    <property type="entry name" value="Helical domain of apoptotic protease-activating factors"/>
    <property type="match status" value="1"/>
</dbReference>
<evidence type="ECO:0000256" key="4">
    <source>
        <dbReference type="ARBA" id="ARBA00022840"/>
    </source>
</evidence>
<accession>A0AAN9NPI3</accession>
<evidence type="ECO:0000313" key="7">
    <source>
        <dbReference type="EMBL" id="KAK7374199.1"/>
    </source>
</evidence>
<dbReference type="EMBL" id="JAYMYR010000003">
    <property type="protein sequence ID" value="KAK7374199.1"/>
    <property type="molecule type" value="Genomic_DNA"/>
</dbReference>
<dbReference type="Gene3D" id="3.40.50.300">
    <property type="entry name" value="P-loop containing nucleotide triphosphate hydrolases"/>
    <property type="match status" value="1"/>
</dbReference>
<sequence>METVVSTTTESALKIVGGWVKRQVGYFFNYKDKFKELESYIEKLEHNRERLQHQVDDGLRNADKIENDVQRCLKLMDEKIKEYRSYIHNEYHAKTICSLGFFPNNFQLRYQLGRQATKKVEEIIRDELWKKGFDNVSYQKGPSVDAVFSNMGYESFASRNTNMEMIMKALEDSTVDMIGVHGPGGVGKTTLVKEVAKIAREKKLFKTVVIANISRNPDFKKIQGQIAAMLGMRLEGESEIARVDRIRKRLKNEKENTLIILDDLWDGLDLNKLGIPCNDDESQQEVNDISDFGHDNDIPHFGYKQTQKKELSKVDLDSMKKEKLLRGYKGGKILLTSRYKQVLCNQMDVQESSTFSVGVLNEKEAETLLKKVADVKSSEFDGNATEIAKWSAGFPIALISIGRTLKHKSLSAWEHVCHQIKRQSFTEEWGFTDFSIKLSYDHLKNEKLKCIFLHCARMGHDALIMDLVKFCIGLNLLQGVHTITDARKRVKEVIHELEESSLLVRSYSDDRFNMHDIVRDVAISISSKEKHVFFMKNAILDEWPHEDDFERYTAIFLHYCDINDELPESIHCPRLEVLHIDNKSESFEIPDDFFKSMVRLRVLVLTGVNLSCLPSSIKSLKKLRMLCLERCTLGNNLSIIGELKNLRVLTLSGSNIESLPLEFGQLDKLQLFDISNCSKLREIRSNILPRMNTLEELYIRDSLILWEAEENIKSGNASMSELRNLNQLQNLDIHIQSSGHFPRNLFFNNLNSYKIFIGEFNLLNLHKVGEFKVPDKYEQVKFLALNLKEGIDIHSEKWVKMLLKNVECLLLGELNDVQDIFYELNVEGFPNLKHLSIVNNFGIKYIINPVERFYPLLTFPKLESIWLYKLHNLEKICDNRLVEASFRSLKVIKIKTCIKLGNLFPFSMVRLLTVLETIEVCDCDSLKEIVSEERQTHDDKIEFPQLRVLTLKSLPTFTCLYTIDKMFDSAKLLQDQVLQHRNKDIVTDIENGVINSCLPLFNEKVSIPKLEWLELSSINIQKIWSDQYDHCFQNLLTMNVKDCGNLKYLLSFSMAGSLVNLQSLFVSECEMMEDIFRSENAECIDVFPKLKKIEIICMEKLSTIWNSHIGLHSFHILDSLIIRECHKLVTIFPSYMGQRFQSLQSLTITNCNLVENIFDFANIPQSRDIIETNLDNIFLEILPNLVSIWKDDISEILKYNNLRSIRVNESPNLKYLFPLSVTIGLEKLEVLGVWSCRAMKEIVAWDKHASEDAINFNFPRLNTLSLIDLYDLRSFYSGTHTLEWPLLKKLSIVDCSILEGLTSKIINSTVQPIVLATEKVLYNLENMSFSLKEAEWLQKYIANVHRMHKLEELTLIELNNSEILFWFLHRLPNLKILNLKLCHLERIWASKSLISREKIGAVMQLEELNLNSMWALEEIGFEHDLLLQRVECLIIQQCEKLKNLASSSVSFGYLRYLEVVNCMMRNLMTTSTAKTLVQLKTMKVSSCPMIEEIVAENVEEKVEEIEFRLLESLELVSLQNLNCFSNVEKCDLKFPLLEKLVVSECPQMKKLSEVQSAPNLEKVHVAAEEKDKWYWEGDLNATLQKHFTDQVSFEYSKYAKLVDYPETKGVRHGKPVFPDNFFNYLEQLEFDAACKRDILIPSHVLLHLKNLKELNVHSSDAVEVIFDIDEIEIKPKRIIFCLKKLTLKYLPNLKCVWKKKIEGTVSFPNLQEVVVNGCESLVTLFSSSLARNLEKLKTLEIENCEKLVEIVEKEDAMEKGMTVFVFPCLSSLTLLDIPVLSCFYPGKHHLECPLLDTLLVAQCPKLELFTSNFDDGEKEGVTEAPISPLQQPLFSVEILASSKLKKVVLNEKNIMLLSDARLPQDLLYKLNNLYLLLEEDNNEKGTLPFDFFHKVPNLDLLYVQQCFGLKEIFPSQKLQVHDTVLMRLKELYLVQLIELEWVGFEHPWVQPYSEKLELLSLEKCLQVEKIVYVAVSFINLKWLSVKLCARMEYLFTFATLKSLVKLEGLFVEECESIKEIAIKEGEDGCDEMVFGRLEVISLNCLPSLVSFYSGNATLQFSCLQMLNVTECPNMETFSLGLINAPIFKAISTSENFDYTFDGDLNTTIQRLFHQKGFFNYSKLMILDDYLEMAKVQHRKPVISDNFFGSFNILEFDAACNRPIVIPSHVLPYLKNLEELNVHSSGAVQVIFDIDESEVKMKGILCPLKKLILQNLPNLKCVWKENPRGFVSFPYLQEVIVNGCGSLVTLFSSSLARNLEKLETLEIQNCEKLVEIVEKEDAMEKGMTVFVFPCLSSLTLFVMPVLSCFYPGKHHLECPLLDTLLVAQCPKLELFTSNFDDGEKEGVTEAPISPLQQSLFPVEILASSKLKNLVLNEKNIMLLSDARLPQDLLYKLNILYLLLEDDNNEKGSLPFDFFHKVPNLEILLVQYYFGLKEIFPSQKLQVHDTVLARLQQLSLLELNELEWIGLEHPWVQPYCEKLEMLKVSKCPQVEKLVSSAVSFINLQKLSVRNCERMEYLFTFATLKSLVKLETLHITNCESIKEIVKNENEDGRDEMVFGRLRSIKLNCLSRLVRFYSGNATLQCSYLKKVIVAKCPKMETFSEGDIKVPMFLGIKTSKDSSDLSFHGDLNATIRQLFHKQVGIHHPN</sequence>
<dbReference type="Proteomes" id="UP001374584">
    <property type="component" value="Unassembled WGS sequence"/>
</dbReference>
<dbReference type="InterPro" id="IPR027417">
    <property type="entry name" value="P-loop_NTPase"/>
</dbReference>
<dbReference type="InterPro" id="IPR032675">
    <property type="entry name" value="LRR_dom_sf"/>
</dbReference>
<comment type="similarity">
    <text evidence="1">Belongs to the disease resistance NB-LRR family.</text>
</comment>
<keyword evidence="5" id="KW-0175">Coiled coil</keyword>